<accession>A0ABR1GJ72</accession>
<dbReference type="PANTHER" id="PTHR43011">
    <property type="entry name" value="IRON-SULFUR CLUSTER ASSEMBLY 2 HOMOLOG, MITOCHONDRIAL"/>
    <property type="match status" value="1"/>
</dbReference>
<evidence type="ECO:0000256" key="1">
    <source>
        <dbReference type="ARBA" id="ARBA00006718"/>
    </source>
</evidence>
<comment type="caution">
    <text evidence="3">The sequence shown here is derived from an EMBL/GenBank/DDBJ whole genome shotgun (WGS) entry which is preliminary data.</text>
</comment>
<dbReference type="SUPFAM" id="SSF89360">
    <property type="entry name" value="HesB-like domain"/>
    <property type="match status" value="1"/>
</dbReference>
<gene>
    <name evidence="3" type="primary">ISA2</name>
    <name evidence="3" type="ORF">QQX98_012443</name>
</gene>
<evidence type="ECO:0000313" key="4">
    <source>
        <dbReference type="Proteomes" id="UP001498476"/>
    </source>
</evidence>
<dbReference type="InterPro" id="IPR000361">
    <property type="entry name" value="ATAP_core_dom"/>
</dbReference>
<protein>
    <submittedName>
        <fullName evidence="3">[4Fe-4S] proteins maturation</fullName>
    </submittedName>
</protein>
<dbReference type="Gene3D" id="2.60.300.12">
    <property type="entry name" value="HesB-like domain"/>
    <property type="match status" value="1"/>
</dbReference>
<sequence length="242" mass="26673">MAIIRCSNAPSAARSFLQLAHRSYSSTTAPSSSPLEFLLPRCTPPSISRNAQISAASSRAHVHARNINLGRSREFTVRVPLRRHFSSSSAWQQTRSIFNTQKDKDGNEMMLEITPRAAKRLSQIMNKDSNPNLALRIQVESGGCHGFQYLMSLITLPPKDSPEWSSTVNEDDTIFQYFPEDTDPASASEDGAKIILDEPSLDLLKGSKVDFTMELIGSQFKIVDNPLATSSCGCGTSFDIKM</sequence>
<dbReference type="Pfam" id="PF01521">
    <property type="entry name" value="Fe-S_biosyn"/>
    <property type="match status" value="1"/>
</dbReference>
<evidence type="ECO:0000313" key="3">
    <source>
        <dbReference type="EMBL" id="KAK7398181.1"/>
    </source>
</evidence>
<dbReference type="EMBL" id="JAZAVJ010000368">
    <property type="protein sequence ID" value="KAK7398181.1"/>
    <property type="molecule type" value="Genomic_DNA"/>
</dbReference>
<proteinExistence type="inferred from homology"/>
<evidence type="ECO:0000259" key="2">
    <source>
        <dbReference type="Pfam" id="PF01521"/>
    </source>
</evidence>
<dbReference type="InterPro" id="IPR035903">
    <property type="entry name" value="HesB-like_dom_sf"/>
</dbReference>
<keyword evidence="4" id="KW-1185">Reference proteome</keyword>
<dbReference type="PANTHER" id="PTHR43011:SF1">
    <property type="entry name" value="IRON-SULFUR CLUSTER ASSEMBLY 2 HOMOLOG, MITOCHONDRIAL"/>
    <property type="match status" value="1"/>
</dbReference>
<dbReference type="NCBIfam" id="TIGR00049">
    <property type="entry name" value="iron-sulfur cluster assembly accessory protein"/>
    <property type="match status" value="1"/>
</dbReference>
<reference evidence="3 4" key="1">
    <citation type="journal article" date="2025" name="Microbiol. Resour. Announc.">
        <title>Draft genome sequences for Neonectria magnoliae and Neonectria punicea, canker pathogens of Liriodendron tulipifera and Acer saccharum in West Virginia.</title>
        <authorList>
            <person name="Petronek H.M."/>
            <person name="Kasson M.T."/>
            <person name="Metheny A.M."/>
            <person name="Stauder C.M."/>
            <person name="Lovett B."/>
            <person name="Lynch S.C."/>
            <person name="Garnas J.R."/>
            <person name="Kasson L.R."/>
            <person name="Stajich J.E."/>
        </authorList>
    </citation>
    <scope>NUCLEOTIDE SEQUENCE [LARGE SCALE GENOMIC DNA]</scope>
    <source>
        <strain evidence="3 4">NRRL 64653</strain>
    </source>
</reference>
<name>A0ABR1GJ72_9HYPO</name>
<dbReference type="Proteomes" id="UP001498476">
    <property type="component" value="Unassembled WGS sequence"/>
</dbReference>
<comment type="similarity">
    <text evidence="1">Belongs to the HesB/IscA family.</text>
</comment>
<feature type="domain" description="Core" evidence="2">
    <location>
        <begin position="109"/>
        <end position="235"/>
    </location>
</feature>
<dbReference type="InterPro" id="IPR016092">
    <property type="entry name" value="ATAP"/>
</dbReference>
<organism evidence="3 4">
    <name type="scientific">Neonectria punicea</name>
    <dbReference type="NCBI Taxonomy" id="979145"/>
    <lineage>
        <taxon>Eukaryota</taxon>
        <taxon>Fungi</taxon>
        <taxon>Dikarya</taxon>
        <taxon>Ascomycota</taxon>
        <taxon>Pezizomycotina</taxon>
        <taxon>Sordariomycetes</taxon>
        <taxon>Hypocreomycetidae</taxon>
        <taxon>Hypocreales</taxon>
        <taxon>Nectriaceae</taxon>
        <taxon>Neonectria</taxon>
    </lineage>
</organism>